<proteinExistence type="predicted"/>
<comment type="caution">
    <text evidence="1">The sequence shown here is derived from an EMBL/GenBank/DDBJ whole genome shotgun (WGS) entry which is preliminary data.</text>
</comment>
<accession>A0A4R2K4V7</accession>
<dbReference type="EMBL" id="SLWU01000003">
    <property type="protein sequence ID" value="TCO68233.1"/>
    <property type="molecule type" value="Genomic_DNA"/>
</dbReference>
<protein>
    <submittedName>
        <fullName evidence="1">Uncharacterized protein</fullName>
    </submittedName>
</protein>
<reference evidence="1 2" key="1">
    <citation type="submission" date="2019-03" db="EMBL/GenBank/DDBJ databases">
        <title>Genomic Encyclopedia of Type Strains, Phase IV (KMG-IV): sequencing the most valuable type-strain genomes for metagenomic binning, comparative biology and taxonomic classification.</title>
        <authorList>
            <person name="Goeker M."/>
        </authorList>
    </citation>
    <scope>NUCLEOTIDE SEQUENCE [LARGE SCALE GENOMIC DNA]</scope>
    <source>
        <strain evidence="1 2">DSM 13054</strain>
    </source>
</reference>
<dbReference type="RefSeq" id="WP_132039009.1">
    <property type="nucleotide sequence ID" value="NZ_SLWU01000003.1"/>
</dbReference>
<gene>
    <name evidence="1" type="ORF">EV203_103130</name>
</gene>
<dbReference type="Proteomes" id="UP000294886">
    <property type="component" value="Unassembled WGS sequence"/>
</dbReference>
<organism evidence="1 2">
    <name type="scientific">Caldanaerobacter subterraneus</name>
    <dbReference type="NCBI Taxonomy" id="911092"/>
    <lineage>
        <taxon>Bacteria</taxon>
        <taxon>Bacillati</taxon>
        <taxon>Bacillota</taxon>
        <taxon>Clostridia</taxon>
        <taxon>Thermoanaerobacterales</taxon>
        <taxon>Thermoanaerobacteraceae</taxon>
        <taxon>Caldanaerobacter</taxon>
    </lineage>
</organism>
<evidence type="ECO:0000313" key="1">
    <source>
        <dbReference type="EMBL" id="TCO68233.1"/>
    </source>
</evidence>
<evidence type="ECO:0000313" key="2">
    <source>
        <dbReference type="Proteomes" id="UP000294886"/>
    </source>
</evidence>
<dbReference type="AlphaFoldDB" id="A0A4R2K4V7"/>
<sequence length="316" mass="37416">MPVNVELTERDKKLLEMLSELSMIKVENLSYIYETKAYYLKRIALLRKAHYVRRLKGYVMLGSKGIEYVRSIGLKRKGIPTAHGQKERVQRISDLYFDFLRTDWRFVDSRKIKEQKPSIYRSSIFLGFLIGRTEYAVYSIGKEPSREKIDAVKSEQEKLHKLGIYRSIVFYESPEARKRYGVEGLGLKEQLLLPYPYGVELLKEHGKRDLIKEAAIKVYVSNLKEPNWKEADFSVGDKEVVVLILNDIEKIAKIRNYLILAQYRYTKTTEIEILCLEEQEEMFKEMFPECSIKSLKAEEVLYCRQIFRKFIQYRKK</sequence>
<name>A0A4R2K4V7_9THEO</name>